<evidence type="ECO:0000313" key="1">
    <source>
        <dbReference type="EMBL" id="GME90919.1"/>
    </source>
</evidence>
<reference evidence="1" key="1">
    <citation type="submission" date="2023-04" db="EMBL/GenBank/DDBJ databases">
        <title>Ambrosiozyma monospora NBRC 10751.</title>
        <authorList>
            <person name="Ichikawa N."/>
            <person name="Sato H."/>
            <person name="Tonouchi N."/>
        </authorList>
    </citation>
    <scope>NUCLEOTIDE SEQUENCE</scope>
    <source>
        <strain evidence="1">NBRC 10751</strain>
    </source>
</reference>
<keyword evidence="2" id="KW-1185">Reference proteome</keyword>
<sequence>MFYELSTFFQIIKDLPTELQTLILALAVKEFSANDWELKVRLGKTRCERLLLFQSVLKWFSPIPLTIEITSSLMRSTIPPTVITISHYHLTENIRVPIKLYVLGYKYIFLDCFLDHLLIKGGTCEIPLMRRFATKLLKDEKPEKDSIDAMSKLPIQSGYSILKNYATHLKVTEKL</sequence>
<name>A0ACB5TM18_AMBMO</name>
<gene>
    <name evidence="1" type="ORF">Amon02_000880300</name>
</gene>
<accession>A0ACB5TM18</accession>
<protein>
    <submittedName>
        <fullName evidence="1">Unnamed protein product</fullName>
    </submittedName>
</protein>
<comment type="caution">
    <text evidence="1">The sequence shown here is derived from an EMBL/GenBank/DDBJ whole genome shotgun (WGS) entry which is preliminary data.</text>
</comment>
<organism evidence="1 2">
    <name type="scientific">Ambrosiozyma monospora</name>
    <name type="common">Yeast</name>
    <name type="synonym">Endomycopsis monosporus</name>
    <dbReference type="NCBI Taxonomy" id="43982"/>
    <lineage>
        <taxon>Eukaryota</taxon>
        <taxon>Fungi</taxon>
        <taxon>Dikarya</taxon>
        <taxon>Ascomycota</taxon>
        <taxon>Saccharomycotina</taxon>
        <taxon>Pichiomycetes</taxon>
        <taxon>Pichiales</taxon>
        <taxon>Pichiaceae</taxon>
        <taxon>Ambrosiozyma</taxon>
    </lineage>
</organism>
<dbReference type="EMBL" id="BSXS01007953">
    <property type="protein sequence ID" value="GME90919.1"/>
    <property type="molecule type" value="Genomic_DNA"/>
</dbReference>
<dbReference type="Proteomes" id="UP001165064">
    <property type="component" value="Unassembled WGS sequence"/>
</dbReference>
<evidence type="ECO:0000313" key="2">
    <source>
        <dbReference type="Proteomes" id="UP001165064"/>
    </source>
</evidence>
<proteinExistence type="predicted"/>